<reference evidence="2 3" key="1">
    <citation type="journal article" date="2023" name="IMA Fungus">
        <title>Comparative genomic study of the Penicillium genus elucidates a diverse pangenome and 15 lateral gene transfer events.</title>
        <authorList>
            <person name="Petersen C."/>
            <person name="Sorensen T."/>
            <person name="Nielsen M.R."/>
            <person name="Sondergaard T.E."/>
            <person name="Sorensen J.L."/>
            <person name="Fitzpatrick D.A."/>
            <person name="Frisvad J.C."/>
            <person name="Nielsen K.L."/>
        </authorList>
    </citation>
    <scope>NUCLEOTIDE SEQUENCE [LARGE SCALE GENOMIC DNA]</scope>
    <source>
        <strain evidence="2 3">IBT 35679</strain>
    </source>
</reference>
<evidence type="ECO:0000313" key="3">
    <source>
        <dbReference type="Proteomes" id="UP001220324"/>
    </source>
</evidence>
<comment type="caution">
    <text evidence="2">The sequence shown here is derived from an EMBL/GenBank/DDBJ whole genome shotgun (WGS) entry which is preliminary data.</text>
</comment>
<organism evidence="2 3">
    <name type="scientific">Penicillium frequentans</name>
    <dbReference type="NCBI Taxonomy" id="3151616"/>
    <lineage>
        <taxon>Eukaryota</taxon>
        <taxon>Fungi</taxon>
        <taxon>Dikarya</taxon>
        <taxon>Ascomycota</taxon>
        <taxon>Pezizomycotina</taxon>
        <taxon>Eurotiomycetes</taxon>
        <taxon>Eurotiomycetidae</taxon>
        <taxon>Eurotiales</taxon>
        <taxon>Aspergillaceae</taxon>
        <taxon>Penicillium</taxon>
    </lineage>
</organism>
<feature type="compositionally biased region" description="Polar residues" evidence="1">
    <location>
        <begin position="107"/>
        <end position="130"/>
    </location>
</feature>
<gene>
    <name evidence="2" type="ORF">N7494_010378</name>
</gene>
<evidence type="ECO:0000256" key="1">
    <source>
        <dbReference type="SAM" id="MobiDB-lite"/>
    </source>
</evidence>
<dbReference type="Proteomes" id="UP001220324">
    <property type="component" value="Unassembled WGS sequence"/>
</dbReference>
<dbReference type="PANTHER" id="PTHR37012">
    <property type="entry name" value="B-ZIP TRANSCRIPTION FACTOR (EUROFUNG)-RELATED"/>
    <property type="match status" value="1"/>
</dbReference>
<evidence type="ECO:0000313" key="2">
    <source>
        <dbReference type="EMBL" id="KAJ5523728.1"/>
    </source>
</evidence>
<sequence>MTDLSSAERKRIRDRRAQKTLRAKKENYTAQLEAKVAHCEQHHTDQGVQQLLGIVKSLRNQNEILVARQRALKSMVNSWDDRIEDTGACNVWMTQGVNGKAFEPNFAPTQSNMSGSTPQSVEVHSPDVNTPSIPISSPLPSSSSRPQWNQLPLYADDFSNLKTVSCPWFFHIEQIMDCPDTPASPLEILYGSKTNPLANMIHRALERRPIREPERLAMGWIAYHFSRWIVAPSPKTFAALPFGLQPVEEQLQIKHPLALSCIPWPKVRTNMIRQWLLYDNDREGLFGMLACCIKIRWPWGVKILERDDNDELCIKPAFYEIFMKEEGWGITPEFLTRYPGLTDGVDLNSLVFTMT</sequence>
<name>A0AAD6G8N3_9EURO</name>
<feature type="compositionally biased region" description="Low complexity" evidence="1">
    <location>
        <begin position="131"/>
        <end position="146"/>
    </location>
</feature>
<dbReference type="GO" id="GO:0003700">
    <property type="term" value="F:DNA-binding transcription factor activity"/>
    <property type="evidence" value="ECO:0007669"/>
    <property type="project" value="InterPro"/>
</dbReference>
<dbReference type="InterPro" id="IPR046347">
    <property type="entry name" value="bZIP_sf"/>
</dbReference>
<feature type="region of interest" description="Disordered" evidence="1">
    <location>
        <begin position="105"/>
        <end position="146"/>
    </location>
</feature>
<dbReference type="AlphaFoldDB" id="A0AAD6G8N3"/>
<dbReference type="Pfam" id="PF11905">
    <property type="entry name" value="DUF3425"/>
    <property type="match status" value="1"/>
</dbReference>
<evidence type="ECO:0008006" key="4">
    <source>
        <dbReference type="Google" id="ProtNLM"/>
    </source>
</evidence>
<dbReference type="PANTHER" id="PTHR37012:SF6">
    <property type="entry name" value="BZIP TRANSCRIPTION FACTOR"/>
    <property type="match status" value="1"/>
</dbReference>
<dbReference type="CDD" id="cd14688">
    <property type="entry name" value="bZIP_YAP"/>
    <property type="match status" value="1"/>
</dbReference>
<protein>
    <recommendedName>
        <fullName evidence="4">BZIP domain-containing protein</fullName>
    </recommendedName>
</protein>
<dbReference type="InterPro" id="IPR021833">
    <property type="entry name" value="DUF3425"/>
</dbReference>
<proteinExistence type="predicted"/>
<dbReference type="SUPFAM" id="SSF57959">
    <property type="entry name" value="Leucine zipper domain"/>
    <property type="match status" value="1"/>
</dbReference>
<dbReference type="EMBL" id="JAQIZZ010000008">
    <property type="protein sequence ID" value="KAJ5523728.1"/>
    <property type="molecule type" value="Genomic_DNA"/>
</dbReference>
<accession>A0AAD6G8N3</accession>
<keyword evidence="3" id="KW-1185">Reference proteome</keyword>
<dbReference type="Gene3D" id="1.20.5.170">
    <property type="match status" value="1"/>
</dbReference>